<evidence type="ECO:0000313" key="8">
    <source>
        <dbReference type="EMBL" id="MBT4870377.1"/>
    </source>
</evidence>
<evidence type="ECO:0000256" key="4">
    <source>
        <dbReference type="ARBA" id="ARBA00023002"/>
    </source>
</evidence>
<evidence type="ECO:0000256" key="5">
    <source>
        <dbReference type="ARBA" id="ARBA00023027"/>
    </source>
</evidence>
<dbReference type="EC" id="1.1.1.85" evidence="8"/>
<dbReference type="Proteomes" id="UP000722459">
    <property type="component" value="Unassembled WGS sequence"/>
</dbReference>
<evidence type="ECO:0000256" key="2">
    <source>
        <dbReference type="ARBA" id="ARBA00001946"/>
    </source>
</evidence>
<evidence type="ECO:0000256" key="3">
    <source>
        <dbReference type="ARBA" id="ARBA00022723"/>
    </source>
</evidence>
<evidence type="ECO:0000313" key="9">
    <source>
        <dbReference type="Proteomes" id="UP000722459"/>
    </source>
</evidence>
<organism evidence="8 9">
    <name type="scientific">Candidatus Iainarchaeum sp</name>
    <dbReference type="NCBI Taxonomy" id="3101447"/>
    <lineage>
        <taxon>Archaea</taxon>
        <taxon>Candidatus Iainarchaeota</taxon>
        <taxon>Candidatus Iainarchaeia</taxon>
        <taxon>Candidatus Iainarchaeales</taxon>
        <taxon>Candidatus Iainarchaeaceae</taxon>
        <taxon>Candidatus Iainarchaeum</taxon>
    </lineage>
</organism>
<gene>
    <name evidence="8" type="ORF">HON47_02295</name>
</gene>
<evidence type="ECO:0000259" key="7">
    <source>
        <dbReference type="SMART" id="SM01329"/>
    </source>
</evidence>
<keyword evidence="5" id="KW-0520">NAD</keyword>
<dbReference type="Pfam" id="PF00180">
    <property type="entry name" value="Iso_dh"/>
    <property type="match status" value="1"/>
</dbReference>
<protein>
    <submittedName>
        <fullName evidence="8">3-isopropylmalate dehydrogenase</fullName>
        <ecNumber evidence="8">1.1.1.85</ecNumber>
    </submittedName>
</protein>
<comment type="cofactor">
    <cofactor evidence="1">
        <name>Mn(2+)</name>
        <dbReference type="ChEBI" id="CHEBI:29035"/>
    </cofactor>
</comment>
<comment type="cofactor">
    <cofactor evidence="2">
        <name>Mg(2+)</name>
        <dbReference type="ChEBI" id="CHEBI:18420"/>
    </cofactor>
</comment>
<evidence type="ECO:0000256" key="6">
    <source>
        <dbReference type="ARBA" id="ARBA00023211"/>
    </source>
</evidence>
<dbReference type="GO" id="GO:0046872">
    <property type="term" value="F:metal ion binding"/>
    <property type="evidence" value="ECO:0007669"/>
    <property type="project" value="UniProtKB-KW"/>
</dbReference>
<sequence length="373" mass="41686">MSEEHNIAVIPGDLNGITVTNAAVKVSEALTKLLTKPIKHTTFDYNADYFIKNDLTELGEKELSELKKYDQIFLGAIGDPTKIKPGVVEVGILLKLRQEFDQYVNLRPVVLPQGVASILVGKDYKDINFEICRENSEGLYVGEGKIENEGTDEEAGIQIMKCTYKGVKRLAEYAVQRAIARKKGGKPTMHFVFKTNVLKYAGAPWIRVFDEMKERTDVDIKYLHIDNFLMQMLINPAQFDVVITENMFGDISTDAGAVIQGGIGSAVSGNINPTGEMPSMFEPIHGSAPDKWYELDKNGMCVPGTFVEEKLQEVKPEAAFMSYAMMLDQMGEEKAAKALKDAALNNIRNKNYKTMKKDELVENTINFIKEYKG</sequence>
<dbReference type="InterPro" id="IPR024084">
    <property type="entry name" value="IsoPropMal-DH-like_dom"/>
</dbReference>
<feature type="domain" description="Isopropylmalate dehydrogenase-like" evidence="7">
    <location>
        <begin position="6"/>
        <end position="371"/>
    </location>
</feature>
<comment type="caution">
    <text evidence="8">The sequence shown here is derived from an EMBL/GenBank/DDBJ whole genome shotgun (WGS) entry which is preliminary data.</text>
</comment>
<evidence type="ECO:0000256" key="1">
    <source>
        <dbReference type="ARBA" id="ARBA00001936"/>
    </source>
</evidence>
<dbReference type="PANTHER" id="PTHR43275:SF1">
    <property type="entry name" value="D-MALATE DEHYDROGENASE [DECARBOXYLATING]"/>
    <property type="match status" value="1"/>
</dbReference>
<dbReference type="SUPFAM" id="SSF53659">
    <property type="entry name" value="Isocitrate/Isopropylmalate dehydrogenase-like"/>
    <property type="match status" value="1"/>
</dbReference>
<accession>A0A8T5GFA4</accession>
<keyword evidence="3" id="KW-0479">Metal-binding</keyword>
<keyword evidence="4 8" id="KW-0560">Oxidoreductase</keyword>
<dbReference type="InterPro" id="IPR050501">
    <property type="entry name" value="ICDH/IPMDH"/>
</dbReference>
<reference evidence="8" key="1">
    <citation type="journal article" date="2021" name="ISME J.">
        <title>Mercury methylation by metabolically versatile and cosmopolitan marine bacteria.</title>
        <authorList>
            <person name="Lin H."/>
            <person name="Ascher D.B."/>
            <person name="Myung Y."/>
            <person name="Lamborg C.H."/>
            <person name="Hallam S.J."/>
            <person name="Gionfriddo C.M."/>
            <person name="Holt K.E."/>
            <person name="Moreau J.W."/>
        </authorList>
    </citation>
    <scope>NUCLEOTIDE SEQUENCE</scope>
    <source>
        <strain evidence="8">SI075_bin30</strain>
    </source>
</reference>
<dbReference type="GO" id="GO:0003862">
    <property type="term" value="F:3-isopropylmalate dehydrogenase activity"/>
    <property type="evidence" value="ECO:0007669"/>
    <property type="project" value="UniProtKB-EC"/>
</dbReference>
<dbReference type="AlphaFoldDB" id="A0A8T5GFA4"/>
<keyword evidence="6" id="KW-0464">Manganese</keyword>
<name>A0A8T5GFA4_9ARCH</name>
<proteinExistence type="predicted"/>
<dbReference type="EMBL" id="JABJNZ010000031">
    <property type="protein sequence ID" value="MBT4870377.1"/>
    <property type="molecule type" value="Genomic_DNA"/>
</dbReference>
<dbReference type="PANTHER" id="PTHR43275">
    <property type="entry name" value="D-MALATE DEHYDROGENASE [DECARBOXYLATING]"/>
    <property type="match status" value="1"/>
</dbReference>
<dbReference type="SMART" id="SM01329">
    <property type="entry name" value="Iso_dh"/>
    <property type="match status" value="1"/>
</dbReference>
<dbReference type="Gene3D" id="3.40.718.10">
    <property type="entry name" value="Isopropylmalate Dehydrogenase"/>
    <property type="match status" value="1"/>
</dbReference>